<dbReference type="InterPro" id="IPR021320">
    <property type="entry name" value="DUF2905"/>
</dbReference>
<keyword evidence="1" id="KW-0812">Transmembrane</keyword>
<dbReference type="PANTHER" id="PTHR36443:SF1">
    <property type="entry name" value="BSR5223 PROTEIN"/>
    <property type="match status" value="1"/>
</dbReference>
<feature type="transmembrane region" description="Helical" evidence="1">
    <location>
        <begin position="44"/>
        <end position="64"/>
    </location>
</feature>
<sequence length="66" mass="7465">MSKTLILIGLLLVAAGVLWPWLGKLPLGHLPGDILIRRGNTTIYFPLTTMLLISAVLSLILWWWQR</sequence>
<keyword evidence="1" id="KW-0472">Membrane</keyword>
<organism evidence="2 3">
    <name type="scientific">Halomonas nitroreducens</name>
    <dbReference type="NCBI Taxonomy" id="447425"/>
    <lineage>
        <taxon>Bacteria</taxon>
        <taxon>Pseudomonadati</taxon>
        <taxon>Pseudomonadota</taxon>
        <taxon>Gammaproteobacteria</taxon>
        <taxon>Oceanospirillales</taxon>
        <taxon>Halomonadaceae</taxon>
        <taxon>Halomonas</taxon>
    </lineage>
</organism>
<accession>A0A3S0J6Q9</accession>
<evidence type="ECO:0000256" key="1">
    <source>
        <dbReference type="SAM" id="Phobius"/>
    </source>
</evidence>
<proteinExistence type="predicted"/>
<gene>
    <name evidence="2" type="ORF">EKG36_19580</name>
</gene>
<evidence type="ECO:0000313" key="3">
    <source>
        <dbReference type="Proteomes" id="UP000267400"/>
    </source>
</evidence>
<dbReference type="RefSeq" id="WP_126486961.1">
    <property type="nucleotide sequence ID" value="NZ_RXNS01000027.1"/>
</dbReference>
<comment type="caution">
    <text evidence="2">The sequence shown here is derived from an EMBL/GenBank/DDBJ whole genome shotgun (WGS) entry which is preliminary data.</text>
</comment>
<name>A0A3S0J6Q9_9GAMM</name>
<dbReference type="AlphaFoldDB" id="A0A3S0J6Q9"/>
<dbReference type="EMBL" id="RXNS01000027">
    <property type="protein sequence ID" value="RTQ98079.1"/>
    <property type="molecule type" value="Genomic_DNA"/>
</dbReference>
<dbReference type="PANTHER" id="PTHR36443">
    <property type="entry name" value="BSR5223 PROTEIN"/>
    <property type="match status" value="1"/>
</dbReference>
<evidence type="ECO:0000313" key="2">
    <source>
        <dbReference type="EMBL" id="RTQ98079.1"/>
    </source>
</evidence>
<protein>
    <submittedName>
        <fullName evidence="2">DUF2905 domain-containing protein</fullName>
    </submittedName>
</protein>
<keyword evidence="3" id="KW-1185">Reference proteome</keyword>
<dbReference type="Pfam" id="PF11146">
    <property type="entry name" value="DUF2905"/>
    <property type="match status" value="1"/>
</dbReference>
<dbReference type="OrthoDB" id="9811610at2"/>
<keyword evidence="1" id="KW-1133">Transmembrane helix</keyword>
<reference evidence="2 3" key="1">
    <citation type="submission" date="2018-12" db="EMBL/GenBank/DDBJ databases">
        <authorList>
            <person name="Yu L."/>
        </authorList>
    </citation>
    <scope>NUCLEOTIDE SEQUENCE [LARGE SCALE GENOMIC DNA]</scope>
    <source>
        <strain evidence="2 3">11S</strain>
    </source>
</reference>
<dbReference type="Proteomes" id="UP000267400">
    <property type="component" value="Unassembled WGS sequence"/>
</dbReference>